<feature type="compositionally biased region" description="Polar residues" evidence="5">
    <location>
        <begin position="229"/>
        <end position="238"/>
    </location>
</feature>
<dbReference type="InterPro" id="IPR019734">
    <property type="entry name" value="TPR_rpt"/>
</dbReference>
<dbReference type="SUPFAM" id="SSF48452">
    <property type="entry name" value="TPR-like"/>
    <property type="match status" value="1"/>
</dbReference>
<feature type="compositionally biased region" description="Polar residues" evidence="5">
    <location>
        <begin position="28"/>
        <end position="44"/>
    </location>
</feature>
<organism evidence="7 8">
    <name type="scientific">Scytalidium lignicola</name>
    <name type="common">Hyphomycete</name>
    <dbReference type="NCBI Taxonomy" id="5539"/>
    <lineage>
        <taxon>Eukaryota</taxon>
        <taxon>Fungi</taxon>
        <taxon>Dikarya</taxon>
        <taxon>Ascomycota</taxon>
        <taxon>Pezizomycotina</taxon>
        <taxon>Leotiomycetes</taxon>
        <taxon>Leotiomycetes incertae sedis</taxon>
        <taxon>Scytalidium</taxon>
    </lineage>
</organism>
<keyword evidence="3 4" id="KW-0802">TPR repeat</keyword>
<feature type="region of interest" description="Disordered" evidence="5">
    <location>
        <begin position="1458"/>
        <end position="1478"/>
    </location>
</feature>
<reference evidence="7 8" key="1">
    <citation type="submission" date="2018-05" db="EMBL/GenBank/DDBJ databases">
        <title>Draft genome sequence of Scytalidium lignicola DSM 105466, a ubiquitous saprotrophic fungus.</title>
        <authorList>
            <person name="Buettner E."/>
            <person name="Gebauer A.M."/>
            <person name="Hofrichter M."/>
            <person name="Liers C."/>
            <person name="Kellner H."/>
        </authorList>
    </citation>
    <scope>NUCLEOTIDE SEQUENCE [LARGE SCALE GENOMIC DNA]</scope>
    <source>
        <strain evidence="7 8">DSM 105466</strain>
    </source>
</reference>
<dbReference type="InterPro" id="IPR011990">
    <property type="entry name" value="TPR-like_helical_dom_sf"/>
</dbReference>
<dbReference type="EMBL" id="NCSJ02000060">
    <property type="protein sequence ID" value="RFU32175.1"/>
    <property type="molecule type" value="Genomic_DNA"/>
</dbReference>
<comment type="similarity">
    <text evidence="1">Belongs to the SGT family.</text>
</comment>
<evidence type="ECO:0000259" key="6">
    <source>
        <dbReference type="Pfam" id="PF16546"/>
    </source>
</evidence>
<dbReference type="Gene3D" id="1.20.5.420">
    <property type="entry name" value="Immunoglobulin FC, subunit C"/>
    <property type="match status" value="1"/>
</dbReference>
<feature type="compositionally biased region" description="Polar residues" evidence="5">
    <location>
        <begin position="1"/>
        <end position="19"/>
    </location>
</feature>
<accession>A0A3E2HFP3</accession>
<name>A0A3E2HFP3_SCYLI</name>
<feature type="region of interest" description="Disordered" evidence="5">
    <location>
        <begin position="1363"/>
        <end position="1399"/>
    </location>
</feature>
<feature type="non-terminal residue" evidence="7">
    <location>
        <position position="1478"/>
    </location>
</feature>
<dbReference type="Gene3D" id="1.25.40.10">
    <property type="entry name" value="Tetratricopeptide repeat domain"/>
    <property type="match status" value="1"/>
</dbReference>
<dbReference type="InterPro" id="IPR032374">
    <property type="entry name" value="SGTA_dimer"/>
</dbReference>
<feature type="domain" description="SGTA homodimerisation" evidence="6">
    <location>
        <begin position="1149"/>
        <end position="1209"/>
    </location>
</feature>
<feature type="compositionally biased region" description="Basic and acidic residues" evidence="5">
    <location>
        <begin position="94"/>
        <end position="105"/>
    </location>
</feature>
<feature type="region of interest" description="Disordered" evidence="5">
    <location>
        <begin position="170"/>
        <end position="284"/>
    </location>
</feature>
<evidence type="ECO:0000313" key="8">
    <source>
        <dbReference type="Proteomes" id="UP000258309"/>
    </source>
</evidence>
<dbReference type="PANTHER" id="PTHR37988:SF1">
    <property type="entry name" value="UPF0592 MEMBRANE PROTEIN C7D4.03C"/>
    <property type="match status" value="1"/>
</dbReference>
<dbReference type="Pfam" id="PF16546">
    <property type="entry name" value="SGTA_dimer"/>
    <property type="match status" value="1"/>
</dbReference>
<feature type="compositionally biased region" description="Low complexity" evidence="5">
    <location>
        <begin position="966"/>
        <end position="982"/>
    </location>
</feature>
<feature type="repeat" description="TPR" evidence="4">
    <location>
        <begin position="1246"/>
        <end position="1279"/>
    </location>
</feature>
<feature type="non-terminal residue" evidence="7">
    <location>
        <position position="1"/>
    </location>
</feature>
<evidence type="ECO:0000256" key="5">
    <source>
        <dbReference type="SAM" id="MobiDB-lite"/>
    </source>
</evidence>
<feature type="region of interest" description="Disordered" evidence="5">
    <location>
        <begin position="1414"/>
        <end position="1446"/>
    </location>
</feature>
<feature type="compositionally biased region" description="Polar residues" evidence="5">
    <location>
        <begin position="246"/>
        <end position="283"/>
    </location>
</feature>
<feature type="compositionally biased region" description="Low complexity" evidence="5">
    <location>
        <begin position="1220"/>
        <end position="1230"/>
    </location>
</feature>
<feature type="compositionally biased region" description="Polar residues" evidence="5">
    <location>
        <begin position="117"/>
        <end position="140"/>
    </location>
</feature>
<feature type="compositionally biased region" description="Low complexity" evidence="5">
    <location>
        <begin position="188"/>
        <end position="215"/>
    </location>
</feature>
<dbReference type="Pfam" id="PF08578">
    <property type="entry name" value="DUF1765"/>
    <property type="match status" value="1"/>
</dbReference>
<feature type="region of interest" description="Disordered" evidence="5">
    <location>
        <begin position="1"/>
        <end position="157"/>
    </location>
</feature>
<feature type="compositionally biased region" description="Gly residues" evidence="5">
    <location>
        <begin position="1421"/>
        <end position="1440"/>
    </location>
</feature>
<sequence length="1478" mass="161361">MTTVFEANSGFSRSHSTSILPPLDLNQPAASQTEDLPRSASFNQLPIFVDPFNDKDKDKQVQLPSSAVLPSAPPADDKQPAVTTIQDGQPLDSPIKDPTEKQERVGRRKSLVIRSKSWVQRTKASPERQSPQEPGNSSPNDAPPVPAITKAGREKNKIVTGTLASLARKSWITSSRSPSPSPSKAKVNGNNGLNEESSNTAPNGASGLGSRASLGPIPQLEPLGKLSESPPNGSSKGTRLQKMKQRPQSTMMNFVAESENSSTTSLPLSSVENRSTPRTSTDKVGSLRGIEKLQQFTHTIPSRRDELYSAFRSLDNDYMKFQSKSWSLKTNVVRSSLLPFLRNYATHPSNLTLRPEDVERRVEILNKWWNGLLDLLDSRQTQTISGVDRPVILDAITGIMTRPEWRLNPALVSSVEGSPNRSPDRKELTKRKSMNSLASSGSQFLTESVFHNIRNLFIQNLLTQMCLVVDKMCLRHAPASLVIFCGKATAFAFMFVPGIADLLVRLWRLQPETIKRVADAFELPKRPNRIEDDEVISAFPVHLRGLGWTSVKMMANNLRQKAEIPILTKNTSWDGPWLSRWSGRDTDLFYVFAKHYHLLASEFISPDLAFSDKARAPGFVLVKAQLLVNLDSTIHRLPAAEPPPISFEDVLTGADATATALPLPTNNSPRLMAENRLIMLLRDFMSDRPSDTESARLTFAEAFSKVMQASAKKTSIFDHGACFTLCDFMEEALPLFIRFHNAHCTESDFVEWPFWLEVCRKMLESQNSMSEIRLFSFIFGVWNLVANDERQKEAICLDWLLTEEVFDKFFNHWCPMVRAYYMRLLCWRICRDEGETGRLDTKIFCTVLTRLNLTWAHYLYLKKTAEESHLVPPSIEPCPPAPSRRLLIIRNDTQAPASNLFLGFDGIVASSAGSTSKETAYKRHSVLAELSKLEMNDTTPKLTADSAPPSNSGKRRWTFMGKMLPSSLSSSTSDNSSGKSGSPTRTLEDARRETAIARSASKAGARSRASSTESDTPPATGTHRAFSFKFSLEWAPHMNQAQQQKKYAMLANGNPRRLHPPRLPSPAQAWVASNVPNMCNEVAPTDPKDAKRIPATARYAGRSLAEWALIVSECNNFAERRKGEGVPGLRWIENHLANEYPLPKKATSTKQRLALAIIDFLNTSLEDGTLTVDDRESIEVATSCISESFKVDPTANKEPSDQSLLQIYGVYEKLKSKTSGGASAAAEKSSPNAATSEPTEEQKKEADGLKSKGNAAMAKKNYPEAIELYTKALELIPSNPIFLSNRAAAYSASRNHESAMIDAEAAVKADPKYTKAWSRLGFARFALNDPRGSMEAYQKGIEYEGNGGSDAMKKGYETAKKRVEEMEDEDGEGGETGSRGAGGGGGGMPDLSSLASMFGGGGAGGGGGGMPDLSSIMIWRRGGGGGGGAGAGAGGGGGGMPDLSTLMQDPSIAELARNMMGGGAGRGGAGAGAGRGSQ</sequence>
<keyword evidence="8" id="KW-1185">Reference proteome</keyword>
<evidence type="ECO:0000256" key="2">
    <source>
        <dbReference type="ARBA" id="ARBA00022737"/>
    </source>
</evidence>
<keyword evidence="2" id="KW-0677">Repeat</keyword>
<dbReference type="Pfam" id="PF00515">
    <property type="entry name" value="TPR_1"/>
    <property type="match status" value="1"/>
</dbReference>
<evidence type="ECO:0000313" key="7">
    <source>
        <dbReference type="EMBL" id="RFU32175.1"/>
    </source>
</evidence>
<evidence type="ECO:0000256" key="3">
    <source>
        <dbReference type="ARBA" id="ARBA00022803"/>
    </source>
</evidence>
<evidence type="ECO:0000256" key="4">
    <source>
        <dbReference type="PROSITE-ProRule" id="PRU00339"/>
    </source>
</evidence>
<dbReference type="InterPro" id="IPR013887">
    <property type="entry name" value="UPF0592"/>
</dbReference>
<feature type="compositionally biased region" description="Basic and acidic residues" evidence="5">
    <location>
        <begin position="1240"/>
        <end position="1250"/>
    </location>
</feature>
<evidence type="ECO:0000256" key="1">
    <source>
        <dbReference type="ARBA" id="ARBA00008175"/>
    </source>
</evidence>
<protein>
    <recommendedName>
        <fullName evidence="6">SGTA homodimerisation domain-containing protein</fullName>
    </recommendedName>
</protein>
<dbReference type="STRING" id="5539.A0A3E2HFP3"/>
<dbReference type="SMART" id="SM00028">
    <property type="entry name" value="TPR"/>
    <property type="match status" value="3"/>
</dbReference>
<feature type="region of interest" description="Disordered" evidence="5">
    <location>
        <begin position="1220"/>
        <end position="1252"/>
    </location>
</feature>
<comment type="caution">
    <text evidence="7">The sequence shown here is derived from an EMBL/GenBank/DDBJ whole genome shotgun (WGS) entry which is preliminary data.</text>
</comment>
<dbReference type="FunFam" id="1.20.5.420:FF:000005">
    <property type="entry name" value="Hsc70 cochaperone (SGT), putative"/>
    <property type="match status" value="1"/>
</dbReference>
<dbReference type="PANTHER" id="PTHR37988">
    <property type="entry name" value="UPF0592 MEMBRANE PROTEIN C7D4.03C"/>
    <property type="match status" value="1"/>
</dbReference>
<dbReference type="OMA" id="WEFWLGC"/>
<feature type="compositionally biased region" description="Basic and acidic residues" evidence="5">
    <location>
        <begin position="986"/>
        <end position="995"/>
    </location>
</feature>
<feature type="compositionally biased region" description="Low complexity" evidence="5">
    <location>
        <begin position="997"/>
        <end position="1011"/>
    </location>
</feature>
<dbReference type="PROSITE" id="PS50005">
    <property type="entry name" value="TPR"/>
    <property type="match status" value="1"/>
</dbReference>
<dbReference type="Proteomes" id="UP000258309">
    <property type="component" value="Unassembled WGS sequence"/>
</dbReference>
<proteinExistence type="inferred from homology"/>
<dbReference type="OrthoDB" id="296767at2759"/>
<feature type="compositionally biased region" description="Gly residues" evidence="5">
    <location>
        <begin position="1460"/>
        <end position="1478"/>
    </location>
</feature>
<dbReference type="FunFam" id="1.25.40.10:FF:000207">
    <property type="entry name" value="Small glutamine-rich tetratricopeptide repeat-containing protein"/>
    <property type="match status" value="1"/>
</dbReference>
<gene>
    <name evidence="7" type="ORF">B7463_g4190</name>
</gene>
<dbReference type="GO" id="GO:0090150">
    <property type="term" value="P:establishment of protein localization to membrane"/>
    <property type="evidence" value="ECO:0007669"/>
    <property type="project" value="UniProtKB-ARBA"/>
</dbReference>
<feature type="region of interest" description="Disordered" evidence="5">
    <location>
        <begin position="937"/>
        <end position="1023"/>
    </location>
</feature>
<feature type="compositionally biased region" description="Gly residues" evidence="5">
    <location>
        <begin position="1374"/>
        <end position="1388"/>
    </location>
</feature>